<dbReference type="EMBL" id="CP000878">
    <property type="protein sequence ID" value="ABX08462.1"/>
    <property type="molecule type" value="Genomic_DNA"/>
</dbReference>
<reference evidence="12 13" key="1">
    <citation type="journal article" date="2007" name="PLoS Genet.">
        <title>Patterns and implications of gene gain and loss in the evolution of Prochlorococcus.</title>
        <authorList>
            <person name="Kettler G.C."/>
            <person name="Martiny A.C."/>
            <person name="Huang K."/>
            <person name="Zucker J."/>
            <person name="Coleman M.L."/>
            <person name="Rodrigue S."/>
            <person name="Chen F."/>
            <person name="Lapidus A."/>
            <person name="Ferriera S."/>
            <person name="Johnson J."/>
            <person name="Steglich C."/>
            <person name="Church G.M."/>
            <person name="Richardson P."/>
            <person name="Chisholm S.W."/>
        </authorList>
    </citation>
    <scope>NUCLEOTIDE SEQUENCE [LARGE SCALE GENOMIC DNA]</scope>
    <source>
        <strain evidence="13">MIT 9211</strain>
    </source>
</reference>
<evidence type="ECO:0000256" key="9">
    <source>
        <dbReference type="ARBA" id="ARBA00048968"/>
    </source>
</evidence>
<accession>A9BEF2</accession>
<dbReference type="GO" id="GO:0005507">
    <property type="term" value="F:copper ion binding"/>
    <property type="evidence" value="ECO:0007669"/>
    <property type="project" value="TreeGrafter"/>
</dbReference>
<evidence type="ECO:0000256" key="7">
    <source>
        <dbReference type="ARBA" id="ARBA00022833"/>
    </source>
</evidence>
<dbReference type="GO" id="GO:0017061">
    <property type="term" value="F:S-methyl-5-thioadenosine phosphorylase activity"/>
    <property type="evidence" value="ECO:0007669"/>
    <property type="project" value="UniProtKB-EC"/>
</dbReference>
<dbReference type="InterPro" id="IPR003730">
    <property type="entry name" value="Cu_polyphenol_OxRdtase"/>
</dbReference>
<dbReference type="InterPro" id="IPR038371">
    <property type="entry name" value="Cu_polyphenol_OxRdtase_sf"/>
</dbReference>
<comment type="catalytic activity">
    <reaction evidence="9">
        <text>adenosine + phosphate = alpha-D-ribose 1-phosphate + adenine</text>
        <dbReference type="Rhea" id="RHEA:27642"/>
        <dbReference type="ChEBI" id="CHEBI:16335"/>
        <dbReference type="ChEBI" id="CHEBI:16708"/>
        <dbReference type="ChEBI" id="CHEBI:43474"/>
        <dbReference type="ChEBI" id="CHEBI:57720"/>
        <dbReference type="EC" id="2.4.2.1"/>
    </reaction>
    <physiologicalReaction direction="left-to-right" evidence="9">
        <dbReference type="Rhea" id="RHEA:27643"/>
    </physiologicalReaction>
</comment>
<sequence>MKIKEEASYSKDWIQVYINNGSLIQASLLNNYGFQHGFFTKESKDCTPNSLSKFINKSSSVHFIKQVHGNKVISASETSKSNIVFADSIISDSQNQALWVSTADCIPLLFADIKTGHVAATHAGWKGLSKNIIKNTVLKLESVGCTPERLLAALGPAISGINYQVDLKVIRLIIESFKKINKGYTIDIGKMHSLGIIKPDVLTNKFFLDIRLLAKHQLLLSGLIENHISLNKNCTFSEPNLFNSWRRDNLRSNQWSSISS</sequence>
<dbReference type="PANTHER" id="PTHR30616">
    <property type="entry name" value="UNCHARACTERIZED PROTEIN YFIH"/>
    <property type="match status" value="1"/>
</dbReference>
<evidence type="ECO:0000256" key="1">
    <source>
        <dbReference type="ARBA" id="ARBA00000553"/>
    </source>
</evidence>
<dbReference type="InterPro" id="IPR011324">
    <property type="entry name" value="Cytotoxic_necrot_fac-like_cat"/>
</dbReference>
<evidence type="ECO:0000256" key="10">
    <source>
        <dbReference type="ARBA" id="ARBA00049893"/>
    </source>
</evidence>
<evidence type="ECO:0000256" key="6">
    <source>
        <dbReference type="ARBA" id="ARBA00022801"/>
    </source>
</evidence>
<proteinExistence type="inferred from homology"/>
<evidence type="ECO:0000313" key="12">
    <source>
        <dbReference type="EMBL" id="ABX08462.1"/>
    </source>
</evidence>
<evidence type="ECO:0000256" key="4">
    <source>
        <dbReference type="ARBA" id="ARBA00022679"/>
    </source>
</evidence>
<keyword evidence="4" id="KW-0808">Transferase</keyword>
<dbReference type="KEGG" id="pmj:P9211_05311"/>
<dbReference type="PANTHER" id="PTHR30616:SF2">
    <property type="entry name" value="PURINE NUCLEOSIDE PHOSPHORYLASE LACC1"/>
    <property type="match status" value="1"/>
</dbReference>
<dbReference type="SUPFAM" id="SSF64438">
    <property type="entry name" value="CNF1/YfiH-like putative cysteine hydrolases"/>
    <property type="match status" value="1"/>
</dbReference>
<dbReference type="GO" id="GO:0016787">
    <property type="term" value="F:hydrolase activity"/>
    <property type="evidence" value="ECO:0007669"/>
    <property type="project" value="UniProtKB-KW"/>
</dbReference>
<keyword evidence="13" id="KW-1185">Reference proteome</keyword>
<evidence type="ECO:0000313" key="13">
    <source>
        <dbReference type="Proteomes" id="UP000000788"/>
    </source>
</evidence>
<evidence type="ECO:0000256" key="3">
    <source>
        <dbReference type="ARBA" id="ARBA00007353"/>
    </source>
</evidence>
<dbReference type="Pfam" id="PF02578">
    <property type="entry name" value="Cu-oxidase_4"/>
    <property type="match status" value="1"/>
</dbReference>
<evidence type="ECO:0000256" key="8">
    <source>
        <dbReference type="ARBA" id="ARBA00047989"/>
    </source>
</evidence>
<dbReference type="RefSeq" id="WP_012195085.1">
    <property type="nucleotide sequence ID" value="NC_009976.1"/>
</dbReference>
<name>A9BEF2_PROM4</name>
<dbReference type="NCBIfam" id="TIGR00726">
    <property type="entry name" value="peptidoglycan editing factor PgeF"/>
    <property type="match status" value="1"/>
</dbReference>
<dbReference type="OrthoDB" id="4279at2"/>
<dbReference type="HOGENOM" id="CLU_065784_2_0_3"/>
<dbReference type="STRING" id="93059.P9211_05311"/>
<evidence type="ECO:0000256" key="11">
    <source>
        <dbReference type="RuleBase" id="RU361274"/>
    </source>
</evidence>
<evidence type="ECO:0000256" key="2">
    <source>
        <dbReference type="ARBA" id="ARBA00003215"/>
    </source>
</evidence>
<dbReference type="Proteomes" id="UP000000788">
    <property type="component" value="Chromosome"/>
</dbReference>
<dbReference type="AlphaFoldDB" id="A9BEF2"/>
<dbReference type="CDD" id="cd16833">
    <property type="entry name" value="YfiH"/>
    <property type="match status" value="1"/>
</dbReference>
<comment type="function">
    <text evidence="2">Purine nucleoside enzyme that catalyzes the phosphorolysis of adenosine and inosine nucleosides, yielding D-ribose 1-phosphate and the respective free bases, adenine and hypoxanthine. Also catalyzes the phosphorolysis of S-methyl-5'-thioadenosine into adenine and S-methyl-5-thio-alpha-D-ribose 1-phosphate. Also has adenosine deaminase activity.</text>
</comment>
<organism evidence="12 13">
    <name type="scientific">Prochlorococcus marinus (strain MIT 9211)</name>
    <dbReference type="NCBI Taxonomy" id="93059"/>
    <lineage>
        <taxon>Bacteria</taxon>
        <taxon>Bacillati</taxon>
        <taxon>Cyanobacteriota</taxon>
        <taxon>Cyanophyceae</taxon>
        <taxon>Synechococcales</taxon>
        <taxon>Prochlorococcaceae</taxon>
        <taxon>Prochlorococcus</taxon>
    </lineage>
</organism>
<comment type="similarity">
    <text evidence="3 11">Belongs to the purine nucleoside phosphorylase YfiH/LACC1 family.</text>
</comment>
<comment type="catalytic activity">
    <reaction evidence="8">
        <text>adenosine + H2O + H(+) = inosine + NH4(+)</text>
        <dbReference type="Rhea" id="RHEA:24408"/>
        <dbReference type="ChEBI" id="CHEBI:15377"/>
        <dbReference type="ChEBI" id="CHEBI:15378"/>
        <dbReference type="ChEBI" id="CHEBI:16335"/>
        <dbReference type="ChEBI" id="CHEBI:17596"/>
        <dbReference type="ChEBI" id="CHEBI:28938"/>
        <dbReference type="EC" id="3.5.4.4"/>
    </reaction>
    <physiologicalReaction direction="left-to-right" evidence="8">
        <dbReference type="Rhea" id="RHEA:24409"/>
    </physiologicalReaction>
</comment>
<comment type="catalytic activity">
    <reaction evidence="10">
        <text>S-methyl-5'-thioadenosine + phosphate = 5-(methylsulfanyl)-alpha-D-ribose 1-phosphate + adenine</text>
        <dbReference type="Rhea" id="RHEA:11852"/>
        <dbReference type="ChEBI" id="CHEBI:16708"/>
        <dbReference type="ChEBI" id="CHEBI:17509"/>
        <dbReference type="ChEBI" id="CHEBI:43474"/>
        <dbReference type="ChEBI" id="CHEBI:58533"/>
        <dbReference type="EC" id="2.4.2.28"/>
    </reaction>
    <physiologicalReaction direction="left-to-right" evidence="10">
        <dbReference type="Rhea" id="RHEA:11853"/>
    </physiologicalReaction>
</comment>
<gene>
    <name evidence="12" type="ordered locus">P9211_05311</name>
</gene>
<dbReference type="eggNOG" id="COG1496">
    <property type="taxonomic scope" value="Bacteria"/>
</dbReference>
<keyword evidence="6" id="KW-0378">Hydrolase</keyword>
<dbReference type="Gene3D" id="3.60.140.10">
    <property type="entry name" value="CNF1/YfiH-like putative cysteine hydrolases"/>
    <property type="match status" value="1"/>
</dbReference>
<protein>
    <recommendedName>
        <fullName evidence="11">Purine nucleoside phosphorylase</fullName>
    </recommendedName>
</protein>
<keyword evidence="7" id="KW-0862">Zinc</keyword>
<keyword evidence="5" id="KW-0479">Metal-binding</keyword>
<comment type="catalytic activity">
    <reaction evidence="1">
        <text>inosine + phosphate = alpha-D-ribose 1-phosphate + hypoxanthine</text>
        <dbReference type="Rhea" id="RHEA:27646"/>
        <dbReference type="ChEBI" id="CHEBI:17368"/>
        <dbReference type="ChEBI" id="CHEBI:17596"/>
        <dbReference type="ChEBI" id="CHEBI:43474"/>
        <dbReference type="ChEBI" id="CHEBI:57720"/>
        <dbReference type="EC" id="2.4.2.1"/>
    </reaction>
    <physiologicalReaction direction="left-to-right" evidence="1">
        <dbReference type="Rhea" id="RHEA:27647"/>
    </physiologicalReaction>
</comment>
<evidence type="ECO:0000256" key="5">
    <source>
        <dbReference type="ARBA" id="ARBA00022723"/>
    </source>
</evidence>